<evidence type="ECO:0000256" key="4">
    <source>
        <dbReference type="ARBA" id="ARBA00022840"/>
    </source>
</evidence>
<reference evidence="6" key="1">
    <citation type="submission" date="2024-06" db="EMBL/GenBank/DDBJ databases">
        <title>Methylostella associata gen. nov., sp. nov., a novel Ancalomicrobiaceae-affiliated facultatively methylotrophic bacteria that feed on methanotrophs of the genus Methylococcus.</title>
        <authorList>
            <person name="Saltykova V."/>
            <person name="Danilova O.V."/>
            <person name="Oshkin I.Y."/>
            <person name="Belova S.E."/>
            <person name="Pimenov N.V."/>
            <person name="Dedysh S.N."/>
        </authorList>
    </citation>
    <scope>NUCLEOTIDE SEQUENCE</scope>
    <source>
        <strain evidence="6">S20</strain>
    </source>
</reference>
<dbReference type="KEGG" id="mflg:ABS361_01640"/>
<comment type="similarity">
    <text evidence="1">Belongs to the ABC transporter superfamily.</text>
</comment>
<sequence length="250" mass="27285">MSDTQPVGAQGALDVRIARKTYRSGRGGAVEAVRGLAFSVTPGSFATLIGPSGCGKSTTLRILLGLDDDFEGEVRLPGSDESVGMVFQEPRLLPWRTVEENVRLALPKARADRPLDALFEEVGLAEARDRYPSELSLGMERRVAIARALAVEPALLVLDEPFVSLDDPTAARLRRLVAEAARRRAMTVLMVTHNIREAIELSDQLILLAPRPTRVVGEVTLDRPREARTAVWIEAERVALATRFPATVEA</sequence>
<dbReference type="PROSITE" id="PS50893">
    <property type="entry name" value="ABC_TRANSPORTER_2"/>
    <property type="match status" value="1"/>
</dbReference>
<dbReference type="SUPFAM" id="SSF52540">
    <property type="entry name" value="P-loop containing nucleoside triphosphate hydrolases"/>
    <property type="match status" value="1"/>
</dbReference>
<dbReference type="InterPro" id="IPR027417">
    <property type="entry name" value="P-loop_NTPase"/>
</dbReference>
<gene>
    <name evidence="6" type="ORF">ABS361_01640</name>
</gene>
<evidence type="ECO:0000259" key="5">
    <source>
        <dbReference type="PROSITE" id="PS50893"/>
    </source>
</evidence>
<evidence type="ECO:0000313" key="6">
    <source>
        <dbReference type="EMBL" id="XBY45031.1"/>
    </source>
</evidence>
<dbReference type="Pfam" id="PF00005">
    <property type="entry name" value="ABC_tran"/>
    <property type="match status" value="1"/>
</dbReference>
<evidence type="ECO:0000256" key="2">
    <source>
        <dbReference type="ARBA" id="ARBA00022448"/>
    </source>
</evidence>
<evidence type="ECO:0000256" key="3">
    <source>
        <dbReference type="ARBA" id="ARBA00022741"/>
    </source>
</evidence>
<dbReference type="InterPro" id="IPR050166">
    <property type="entry name" value="ABC_transporter_ATP-bind"/>
</dbReference>
<organism evidence="6">
    <name type="scientific">Methyloraptor flagellatus</name>
    <dbReference type="NCBI Taxonomy" id="3162530"/>
    <lineage>
        <taxon>Bacteria</taxon>
        <taxon>Pseudomonadati</taxon>
        <taxon>Pseudomonadota</taxon>
        <taxon>Alphaproteobacteria</taxon>
        <taxon>Hyphomicrobiales</taxon>
        <taxon>Ancalomicrobiaceae</taxon>
        <taxon>Methyloraptor</taxon>
    </lineage>
</organism>
<dbReference type="AlphaFoldDB" id="A0AAU7XAG4"/>
<proteinExistence type="inferred from homology"/>
<evidence type="ECO:0000256" key="1">
    <source>
        <dbReference type="ARBA" id="ARBA00005417"/>
    </source>
</evidence>
<dbReference type="SMART" id="SM00382">
    <property type="entry name" value="AAA"/>
    <property type="match status" value="1"/>
</dbReference>
<dbReference type="GO" id="GO:0016887">
    <property type="term" value="F:ATP hydrolysis activity"/>
    <property type="evidence" value="ECO:0007669"/>
    <property type="project" value="InterPro"/>
</dbReference>
<keyword evidence="2" id="KW-0813">Transport</keyword>
<dbReference type="InterPro" id="IPR003439">
    <property type="entry name" value="ABC_transporter-like_ATP-bd"/>
</dbReference>
<accession>A0AAU7XAG4</accession>
<keyword evidence="3" id="KW-0547">Nucleotide-binding</keyword>
<protein>
    <submittedName>
        <fullName evidence="6">ATP-binding cassette domain-containing protein</fullName>
    </submittedName>
</protein>
<dbReference type="EMBL" id="CP158568">
    <property type="protein sequence ID" value="XBY45031.1"/>
    <property type="molecule type" value="Genomic_DNA"/>
</dbReference>
<dbReference type="Gene3D" id="3.40.50.300">
    <property type="entry name" value="P-loop containing nucleotide triphosphate hydrolases"/>
    <property type="match status" value="1"/>
</dbReference>
<keyword evidence="4 6" id="KW-0067">ATP-binding</keyword>
<dbReference type="PANTHER" id="PTHR42788:SF19">
    <property type="entry name" value="ALIPHATIC SULFONATES IMPORT ATP-BINDING PROTEIN SSUB 2"/>
    <property type="match status" value="1"/>
</dbReference>
<dbReference type="InterPro" id="IPR003593">
    <property type="entry name" value="AAA+_ATPase"/>
</dbReference>
<dbReference type="PANTHER" id="PTHR42788">
    <property type="entry name" value="TAURINE IMPORT ATP-BINDING PROTEIN-RELATED"/>
    <property type="match status" value="1"/>
</dbReference>
<dbReference type="GO" id="GO:0005524">
    <property type="term" value="F:ATP binding"/>
    <property type="evidence" value="ECO:0007669"/>
    <property type="project" value="UniProtKB-KW"/>
</dbReference>
<name>A0AAU7XAG4_9HYPH</name>
<feature type="domain" description="ABC transporter" evidence="5">
    <location>
        <begin position="15"/>
        <end position="235"/>
    </location>
</feature>